<gene>
    <name evidence="2" type="ORF">DPMN_077610</name>
</gene>
<sequence length="88" mass="9052">MLRVIGFACEQSGSETFSTLSTTRVSTTNSATHEGSTTAGAIGIGLAVGLLCTVGAVAFIIVLRRRKLLPCSKTTSKSNIGSQTFGDV</sequence>
<organism evidence="2 3">
    <name type="scientific">Dreissena polymorpha</name>
    <name type="common">Zebra mussel</name>
    <name type="synonym">Mytilus polymorpha</name>
    <dbReference type="NCBI Taxonomy" id="45954"/>
    <lineage>
        <taxon>Eukaryota</taxon>
        <taxon>Metazoa</taxon>
        <taxon>Spiralia</taxon>
        <taxon>Lophotrochozoa</taxon>
        <taxon>Mollusca</taxon>
        <taxon>Bivalvia</taxon>
        <taxon>Autobranchia</taxon>
        <taxon>Heteroconchia</taxon>
        <taxon>Euheterodonta</taxon>
        <taxon>Imparidentia</taxon>
        <taxon>Neoheterodontei</taxon>
        <taxon>Myida</taxon>
        <taxon>Dreissenoidea</taxon>
        <taxon>Dreissenidae</taxon>
        <taxon>Dreissena</taxon>
    </lineage>
</organism>
<evidence type="ECO:0000256" key="1">
    <source>
        <dbReference type="SAM" id="Phobius"/>
    </source>
</evidence>
<feature type="transmembrane region" description="Helical" evidence="1">
    <location>
        <begin position="39"/>
        <end position="63"/>
    </location>
</feature>
<keyword evidence="1" id="KW-1133">Transmembrane helix</keyword>
<dbReference type="EMBL" id="JAIWYP010000015">
    <property type="protein sequence ID" value="KAH3702586.1"/>
    <property type="molecule type" value="Genomic_DNA"/>
</dbReference>
<name>A0A9D4BPT1_DREPO</name>
<reference evidence="2" key="2">
    <citation type="submission" date="2020-11" db="EMBL/GenBank/DDBJ databases">
        <authorList>
            <person name="McCartney M.A."/>
            <person name="Auch B."/>
            <person name="Kono T."/>
            <person name="Mallez S."/>
            <person name="Becker A."/>
            <person name="Gohl D.M."/>
            <person name="Silverstein K.A.T."/>
            <person name="Koren S."/>
            <person name="Bechman K.B."/>
            <person name="Herman A."/>
            <person name="Abrahante J.E."/>
            <person name="Garbe J."/>
        </authorList>
    </citation>
    <scope>NUCLEOTIDE SEQUENCE</scope>
    <source>
        <strain evidence="2">Duluth1</strain>
        <tissue evidence="2">Whole animal</tissue>
    </source>
</reference>
<keyword evidence="1" id="KW-0472">Membrane</keyword>
<keyword evidence="3" id="KW-1185">Reference proteome</keyword>
<evidence type="ECO:0000313" key="2">
    <source>
        <dbReference type="EMBL" id="KAH3702586.1"/>
    </source>
</evidence>
<proteinExistence type="predicted"/>
<dbReference type="AlphaFoldDB" id="A0A9D4BPT1"/>
<protein>
    <submittedName>
        <fullName evidence="2">Uncharacterized protein</fullName>
    </submittedName>
</protein>
<comment type="caution">
    <text evidence="2">The sequence shown here is derived from an EMBL/GenBank/DDBJ whole genome shotgun (WGS) entry which is preliminary data.</text>
</comment>
<accession>A0A9D4BPT1</accession>
<evidence type="ECO:0000313" key="3">
    <source>
        <dbReference type="Proteomes" id="UP000828390"/>
    </source>
</evidence>
<keyword evidence="1" id="KW-0812">Transmembrane</keyword>
<reference evidence="2" key="1">
    <citation type="journal article" date="2019" name="bioRxiv">
        <title>The Genome of the Zebra Mussel, Dreissena polymorpha: A Resource for Invasive Species Research.</title>
        <authorList>
            <person name="McCartney M.A."/>
            <person name="Auch B."/>
            <person name="Kono T."/>
            <person name="Mallez S."/>
            <person name="Zhang Y."/>
            <person name="Obille A."/>
            <person name="Becker A."/>
            <person name="Abrahante J.E."/>
            <person name="Garbe J."/>
            <person name="Badalamenti J.P."/>
            <person name="Herman A."/>
            <person name="Mangelson H."/>
            <person name="Liachko I."/>
            <person name="Sullivan S."/>
            <person name="Sone E.D."/>
            <person name="Koren S."/>
            <person name="Silverstein K.A.T."/>
            <person name="Beckman K.B."/>
            <person name="Gohl D.M."/>
        </authorList>
    </citation>
    <scope>NUCLEOTIDE SEQUENCE</scope>
    <source>
        <strain evidence="2">Duluth1</strain>
        <tissue evidence="2">Whole animal</tissue>
    </source>
</reference>
<dbReference type="Proteomes" id="UP000828390">
    <property type="component" value="Unassembled WGS sequence"/>
</dbReference>